<dbReference type="RefSeq" id="WP_152625902.1">
    <property type="nucleotide sequence ID" value="NZ_JXYS01000028.1"/>
</dbReference>
<keyword evidence="1" id="KW-0808">Transferase</keyword>
<organism evidence="1 2">
    <name type="scientific">Acidithrix ferrooxidans</name>
    <dbReference type="NCBI Taxonomy" id="1280514"/>
    <lineage>
        <taxon>Bacteria</taxon>
        <taxon>Bacillati</taxon>
        <taxon>Actinomycetota</taxon>
        <taxon>Acidimicrobiia</taxon>
        <taxon>Acidimicrobiales</taxon>
        <taxon>Acidimicrobiaceae</taxon>
        <taxon>Acidithrix</taxon>
    </lineage>
</organism>
<dbReference type="EC" id="2.7.1.175" evidence="1"/>
<dbReference type="Gene3D" id="3.90.1200.10">
    <property type="match status" value="1"/>
</dbReference>
<keyword evidence="2" id="KW-1185">Reference proteome</keyword>
<proteinExistence type="predicted"/>
<protein>
    <submittedName>
        <fullName evidence="1">Maltokinase</fullName>
        <ecNumber evidence="1">2.7.1.175</ecNumber>
    </submittedName>
</protein>
<accession>A0A0D8HLD5</accession>
<gene>
    <name evidence="1" type="primary">mak</name>
    <name evidence="1" type="ORF">AXFE_12510</name>
</gene>
<dbReference type="STRING" id="1280514.AXFE_12510"/>
<dbReference type="Proteomes" id="UP000032360">
    <property type="component" value="Unassembled WGS sequence"/>
</dbReference>
<dbReference type="AlphaFoldDB" id="A0A0D8HLD5"/>
<dbReference type="PATRIC" id="fig|1280514.3.peg.1632"/>
<sequence length="502" mass="55303">MDRHPTIDELGQVVCEHINAHSSSLRWLGQGQSVKSVDLDWLYGDLFEPGSFDGAIYEARIYTSSGTFRGLYSISFKESLGLNGDDEGVDQGSAHKAAEVVFDFEVVDLLSKDAGEILGVALGLLVGSGSVVVREGSELQGLINSYGEKISPIVLDQTNSAFRVGDIAFGKYFRSVGTRPREARLYGLLADCDVVPRFYGEIFSKGGETVAIVTELLSEPRSLWDYLIESLTLELDETRRELLLSHIHGIGLALGKLHGRLDELARIDLSAHDEVYDLDDWARHRCRARGDVVSGRWASSLVGDEKISVPLFGIVDKSDLAKHRFEIHGDFHLGQVMLSGSDLKIIDFEGEPISDAGQVNHPLRDLGGALRSLSYAIEIARSQGDLLGDPNALLLELRRALVDGYAKSPFGAFIFEDIQSTYLTLFFEMEKALYELYYEKRFRQDYIGVPLSFLLALTSSLGGVEFKVGDDASEELVSNWLSELGNYDPKVAISDLYLLGGS</sequence>
<dbReference type="InterPro" id="IPR011009">
    <property type="entry name" value="Kinase-like_dom_sf"/>
</dbReference>
<evidence type="ECO:0000313" key="2">
    <source>
        <dbReference type="Proteomes" id="UP000032360"/>
    </source>
</evidence>
<dbReference type="EMBL" id="JXYS01000028">
    <property type="protein sequence ID" value="KJF17866.1"/>
    <property type="molecule type" value="Genomic_DNA"/>
</dbReference>
<evidence type="ECO:0000313" key="1">
    <source>
        <dbReference type="EMBL" id="KJF17866.1"/>
    </source>
</evidence>
<comment type="caution">
    <text evidence="1">The sequence shown here is derived from an EMBL/GenBank/DDBJ whole genome shotgun (WGS) entry which is preliminary data.</text>
</comment>
<dbReference type="SUPFAM" id="SSF56112">
    <property type="entry name" value="Protein kinase-like (PK-like)"/>
    <property type="match status" value="1"/>
</dbReference>
<dbReference type="OrthoDB" id="3787729at2"/>
<name>A0A0D8HLD5_9ACTN</name>
<keyword evidence="1" id="KW-0418">Kinase</keyword>
<dbReference type="GO" id="GO:0016301">
    <property type="term" value="F:kinase activity"/>
    <property type="evidence" value="ECO:0007669"/>
    <property type="project" value="UniProtKB-KW"/>
</dbReference>
<reference evidence="1 2" key="1">
    <citation type="submission" date="2015-01" db="EMBL/GenBank/DDBJ databases">
        <title>Draft genome of the acidophilic iron oxidizer Acidithrix ferrooxidans strain Py-F3.</title>
        <authorList>
            <person name="Poehlein A."/>
            <person name="Eisen S."/>
            <person name="Schloemann M."/>
            <person name="Johnson B.D."/>
            <person name="Daniel R."/>
            <person name="Muehling M."/>
        </authorList>
    </citation>
    <scope>NUCLEOTIDE SEQUENCE [LARGE SCALE GENOMIC DNA]</scope>
    <source>
        <strain evidence="1 2">Py-F3</strain>
    </source>
</reference>